<evidence type="ECO:0000256" key="6">
    <source>
        <dbReference type="RuleBase" id="RU003560"/>
    </source>
</evidence>
<evidence type="ECO:0000313" key="8">
    <source>
        <dbReference type="EMBL" id="SEF74502.1"/>
    </source>
</evidence>
<comment type="pathway">
    <text evidence="7">Amine and polyamine biosynthesis; ectoine biosynthesis; L-ectoine from L-aspartate 4-semialdehyde: step 1/3.</text>
</comment>
<dbReference type="EMBL" id="FNVQ01000001">
    <property type="protein sequence ID" value="SEF74502.1"/>
    <property type="molecule type" value="Genomic_DNA"/>
</dbReference>
<reference evidence="8 9" key="1">
    <citation type="submission" date="2016-10" db="EMBL/GenBank/DDBJ databases">
        <authorList>
            <person name="de Groot N.N."/>
        </authorList>
    </citation>
    <scope>NUCLEOTIDE SEQUENCE [LARGE SCALE GENOMIC DNA]</scope>
    <source>
        <strain evidence="8 9">DSM 22012</strain>
    </source>
</reference>
<gene>
    <name evidence="8" type="ORF">SAMN05444390_101388</name>
</gene>
<protein>
    <recommendedName>
        <fullName evidence="7">Diaminobutyrate--2-oxoglutarate transaminase</fullName>
        <ecNumber evidence="7">2.6.1.76</ecNumber>
    </recommendedName>
    <alternativeName>
        <fullName evidence="7">DABA aminotransferase</fullName>
    </alternativeName>
</protein>
<dbReference type="InterPro" id="IPR004637">
    <property type="entry name" value="Dat"/>
</dbReference>
<dbReference type="RefSeq" id="WP_104001387.1">
    <property type="nucleotide sequence ID" value="NZ_FNVQ01000001.1"/>
</dbReference>
<keyword evidence="5 6" id="KW-0663">Pyridoxal phosphate</keyword>
<dbReference type="InterPro" id="IPR049704">
    <property type="entry name" value="Aminotrans_3_PPA_site"/>
</dbReference>
<keyword evidence="9" id="KW-1185">Reference proteome</keyword>
<dbReference type="SUPFAM" id="SSF53383">
    <property type="entry name" value="PLP-dependent transferases"/>
    <property type="match status" value="1"/>
</dbReference>
<comment type="function">
    <text evidence="7">Catalyzes reversively the conversion of L-aspartate beta-semialdehyde (ASA) to L-2,4-diaminobutyrate (DABA) by transamination with L-glutamate.</text>
</comment>
<dbReference type="EC" id="2.6.1.76" evidence="7"/>
<keyword evidence="3 7" id="KW-0032">Aminotransferase</keyword>
<dbReference type="PANTHER" id="PTHR43552">
    <property type="entry name" value="DIAMINOBUTYRATE--2-OXOGLUTARATE AMINOTRANSFERASE"/>
    <property type="match status" value="1"/>
</dbReference>
<evidence type="ECO:0000313" key="9">
    <source>
        <dbReference type="Proteomes" id="UP000236745"/>
    </source>
</evidence>
<dbReference type="NCBIfam" id="TIGR00709">
    <property type="entry name" value="dat"/>
    <property type="match status" value="1"/>
</dbReference>
<accession>A0A1H5UHK7</accession>
<dbReference type="Proteomes" id="UP000236745">
    <property type="component" value="Unassembled WGS sequence"/>
</dbReference>
<evidence type="ECO:0000256" key="7">
    <source>
        <dbReference type="RuleBase" id="RU365034"/>
    </source>
</evidence>
<dbReference type="PANTHER" id="PTHR43552:SF2">
    <property type="entry name" value="DIAMINOBUTYRATE--2-OXOGLUTARATE TRANSAMINASE"/>
    <property type="match status" value="1"/>
</dbReference>
<dbReference type="PROSITE" id="PS00600">
    <property type="entry name" value="AA_TRANSFER_CLASS_3"/>
    <property type="match status" value="1"/>
</dbReference>
<dbReference type="OrthoDB" id="9801052at2"/>
<dbReference type="Pfam" id="PF00202">
    <property type="entry name" value="Aminotran_3"/>
    <property type="match status" value="1"/>
</dbReference>
<dbReference type="InterPro" id="IPR015422">
    <property type="entry name" value="PyrdxlP-dep_Trfase_small"/>
</dbReference>
<dbReference type="InterPro" id="IPR015421">
    <property type="entry name" value="PyrdxlP-dep_Trfase_major"/>
</dbReference>
<dbReference type="CDD" id="cd00610">
    <property type="entry name" value="OAT_like"/>
    <property type="match status" value="1"/>
</dbReference>
<organism evidence="8 9">
    <name type="scientific">Marinobacterium lutimaris</name>
    <dbReference type="NCBI Taxonomy" id="568106"/>
    <lineage>
        <taxon>Bacteria</taxon>
        <taxon>Pseudomonadati</taxon>
        <taxon>Pseudomonadota</taxon>
        <taxon>Gammaproteobacteria</taxon>
        <taxon>Oceanospirillales</taxon>
        <taxon>Oceanospirillaceae</taxon>
        <taxon>Marinobacterium</taxon>
    </lineage>
</organism>
<keyword evidence="4 7" id="KW-0808">Transferase</keyword>
<evidence type="ECO:0000256" key="4">
    <source>
        <dbReference type="ARBA" id="ARBA00022679"/>
    </source>
</evidence>
<comment type="catalytic activity">
    <reaction evidence="7">
        <text>L-2,4-diaminobutanoate + 2-oxoglutarate = L-aspartate 4-semialdehyde + L-glutamate</text>
        <dbReference type="Rhea" id="RHEA:11160"/>
        <dbReference type="ChEBI" id="CHEBI:16810"/>
        <dbReference type="ChEBI" id="CHEBI:29985"/>
        <dbReference type="ChEBI" id="CHEBI:58761"/>
        <dbReference type="ChEBI" id="CHEBI:537519"/>
        <dbReference type="EC" id="2.6.1.76"/>
    </reaction>
</comment>
<comment type="cofactor">
    <cofactor evidence="1 7">
        <name>pyridoxal 5'-phosphate</name>
        <dbReference type="ChEBI" id="CHEBI:597326"/>
    </cofactor>
</comment>
<dbReference type="GO" id="GO:0019491">
    <property type="term" value="P:ectoine biosynthetic process"/>
    <property type="evidence" value="ECO:0007669"/>
    <property type="project" value="UniProtKB-UniPathway"/>
</dbReference>
<evidence type="ECO:0000256" key="1">
    <source>
        <dbReference type="ARBA" id="ARBA00001933"/>
    </source>
</evidence>
<dbReference type="NCBIfam" id="NF006733">
    <property type="entry name" value="PRK09264.1"/>
    <property type="match status" value="1"/>
</dbReference>
<evidence type="ECO:0000256" key="5">
    <source>
        <dbReference type="ARBA" id="ARBA00022898"/>
    </source>
</evidence>
<dbReference type="PIRSF" id="PIRSF000521">
    <property type="entry name" value="Transaminase_4ab_Lys_Orn"/>
    <property type="match status" value="1"/>
</dbReference>
<dbReference type="UniPathway" id="UPA00067">
    <property type="reaction ID" value="UER00121"/>
</dbReference>
<evidence type="ECO:0000256" key="3">
    <source>
        <dbReference type="ARBA" id="ARBA00022576"/>
    </source>
</evidence>
<dbReference type="InterPro" id="IPR012773">
    <property type="entry name" value="Ectoine_EctB"/>
</dbReference>
<dbReference type="NCBIfam" id="TIGR02407">
    <property type="entry name" value="ectoine_ectB"/>
    <property type="match status" value="1"/>
</dbReference>
<dbReference type="Gene3D" id="3.40.640.10">
    <property type="entry name" value="Type I PLP-dependent aspartate aminotransferase-like (Major domain)"/>
    <property type="match status" value="1"/>
</dbReference>
<dbReference type="Gene3D" id="3.90.1150.10">
    <property type="entry name" value="Aspartate Aminotransferase, domain 1"/>
    <property type="match status" value="1"/>
</dbReference>
<name>A0A1H5UHK7_9GAMM</name>
<proteinExistence type="inferred from homology"/>
<dbReference type="AlphaFoldDB" id="A0A1H5UHK7"/>
<dbReference type="InterPro" id="IPR015424">
    <property type="entry name" value="PyrdxlP-dep_Trfase"/>
</dbReference>
<evidence type="ECO:0000256" key="2">
    <source>
        <dbReference type="ARBA" id="ARBA00008954"/>
    </source>
</evidence>
<dbReference type="GO" id="GO:0030170">
    <property type="term" value="F:pyridoxal phosphate binding"/>
    <property type="evidence" value="ECO:0007669"/>
    <property type="project" value="InterPro"/>
</dbReference>
<dbReference type="GO" id="GO:0047307">
    <property type="term" value="F:diaminobutyrate-pyruvate transaminase activity"/>
    <property type="evidence" value="ECO:0007669"/>
    <property type="project" value="InterPro"/>
</dbReference>
<dbReference type="InterPro" id="IPR005814">
    <property type="entry name" value="Aminotrans_3"/>
</dbReference>
<dbReference type="GO" id="GO:0045303">
    <property type="term" value="F:diaminobutyrate-2-oxoglutarate transaminase activity"/>
    <property type="evidence" value="ECO:0007669"/>
    <property type="project" value="UniProtKB-EC"/>
</dbReference>
<comment type="similarity">
    <text evidence="2 6">Belongs to the class-III pyridoxal-phosphate-dependent aminotransferase family.</text>
</comment>
<sequence length="424" mass="46291">MSIFEQVESEVRSYCRSFPVVFNQARGAELTTEEGRTYIDFLAGAGTLNYGHNHPELREALIEYISSEGITHGLDMMSSAKARFLESFQQYILKPRDMDDFRVMFTGPTGTNAVEAAMKLARKVKGRPTIAAFTNGFHGCSAGALAATGNQHHRGGMGTSLNDVFRLPFDGYLGEGVDTTEYFEKLLEDPSSGLDHPAAVIVETVQGEGGLNAANAQWLRNLEAVCRRHDMLLIVDDIQAGCGRTGHFFSFEEAGIKPDIVTLSKSLSAYGLPFAAVTYRGELDIWTPGEHNGTFRGNNLAFVTAAKAFELFWSDNEFAEEVQQKARHMRAGLEKLIRNHGPSTLKLKGRGLMSGIECPDGDLASDVIREAFDNGLVIETSGAHDQVVKCLVPLTITQAQIDFGLNVLDQAFAKAVAAREKKAS</sequence>